<gene>
    <name evidence="1" type="ORF">NA2_11370</name>
</gene>
<dbReference type="AlphaFoldDB" id="K2MDB9"/>
<dbReference type="RefSeq" id="WP_008597014.1">
    <property type="nucleotide sequence ID" value="NZ_AMRM01000011.1"/>
</dbReference>
<proteinExistence type="predicted"/>
<protein>
    <submittedName>
        <fullName evidence="1">Uncharacterized protein</fullName>
    </submittedName>
</protein>
<evidence type="ECO:0000313" key="1">
    <source>
        <dbReference type="EMBL" id="EKF18780.1"/>
    </source>
</evidence>
<name>K2MDB9_9HYPH</name>
<keyword evidence="2" id="KW-1185">Reference proteome</keyword>
<dbReference type="STRING" id="391937.NA2_11370"/>
<organism evidence="1 2">
    <name type="scientific">Nitratireductor pacificus pht-3B</name>
    <dbReference type="NCBI Taxonomy" id="391937"/>
    <lineage>
        <taxon>Bacteria</taxon>
        <taxon>Pseudomonadati</taxon>
        <taxon>Pseudomonadota</taxon>
        <taxon>Alphaproteobacteria</taxon>
        <taxon>Hyphomicrobiales</taxon>
        <taxon>Phyllobacteriaceae</taxon>
        <taxon>Nitratireductor</taxon>
    </lineage>
</organism>
<dbReference type="Proteomes" id="UP000006786">
    <property type="component" value="Unassembled WGS sequence"/>
</dbReference>
<comment type="caution">
    <text evidence="1">The sequence shown here is derived from an EMBL/GenBank/DDBJ whole genome shotgun (WGS) entry which is preliminary data.</text>
</comment>
<evidence type="ECO:0000313" key="2">
    <source>
        <dbReference type="Proteomes" id="UP000006786"/>
    </source>
</evidence>
<accession>K2MDB9</accession>
<dbReference type="eggNOG" id="ENOG5032T0T">
    <property type="taxonomic scope" value="Bacteria"/>
</dbReference>
<dbReference type="PATRIC" id="fig|391937.3.peg.2344"/>
<sequence length="182" mass="19729">MSHAGNLVVFVLGGAMLGTMMNTLPGYDASLQPFVVHADENGFGQGRSFTAELRGFRSSDAISYTRYGKDIVRDTSAIFLVAELSISARRGSQQVEAIWLGATGRQYKESTRLDGAPRILASARFEPLLNGRSLAVFELPEDEIVGGRLVLMARGSAVLDSAVHFAEPTTLPERQAMLRLEP</sequence>
<reference evidence="1 2" key="1">
    <citation type="journal article" date="2012" name="J. Bacteriol.">
        <title>Genome Sequence of Nitratireductor pacificus Type Strain pht-3B.</title>
        <authorList>
            <person name="Lai Q."/>
            <person name="Li G."/>
            <person name="Shao Z."/>
        </authorList>
    </citation>
    <scope>NUCLEOTIDE SEQUENCE [LARGE SCALE GENOMIC DNA]</scope>
    <source>
        <strain evidence="2">pht-3B</strain>
    </source>
</reference>
<dbReference type="EMBL" id="AMRM01000011">
    <property type="protein sequence ID" value="EKF18780.1"/>
    <property type="molecule type" value="Genomic_DNA"/>
</dbReference>
<dbReference type="OrthoDB" id="7375531at2"/>